<evidence type="ECO:0000256" key="5">
    <source>
        <dbReference type="ARBA" id="ARBA00019045"/>
    </source>
</evidence>
<dbReference type="Pfam" id="PF14226">
    <property type="entry name" value="DIOX_N"/>
    <property type="match status" value="1"/>
</dbReference>
<dbReference type="EC" id="1.13.12.19" evidence="4"/>
<dbReference type="InterPro" id="IPR050231">
    <property type="entry name" value="Iron_ascorbate_oxido_reductase"/>
</dbReference>
<evidence type="ECO:0000256" key="3">
    <source>
        <dbReference type="ARBA" id="ARBA00012293"/>
    </source>
</evidence>
<dbReference type="InterPro" id="IPR005123">
    <property type="entry name" value="Oxoglu/Fe-dep_dioxygenase_dom"/>
</dbReference>
<evidence type="ECO:0000256" key="11">
    <source>
        <dbReference type="RuleBase" id="RU003682"/>
    </source>
</evidence>
<keyword evidence="11" id="KW-0408">Iron</keyword>
<sequence length="324" mass="35909">MSLKSLPIVDLSGLAEAADSGDAARLTPLAQAFGDACRTYGFCYIVNHGISLELMRQAFAMNAAFHDRPLEEKQQIAINKAHRGYMAMASSKIITSSIETATKPNLSESFMLMHEVASGDEQEPLDGPNQWPAEPVEFLTVVGGYDTALRQLGQRMTRMIAVALGLAPEGLDDYFRRPTTFLRMLHYPPSPADAGEKQYGSAPHTDYGFITILAQDQNGGLQVRSGNSEDWIDATPIEGAFVVNIGDMGSRWTNGLWRSTPHRVINRSGNERYSIPYFYDPSCDKVISCLDTCRSAENPAQFPPVRYGEYLMERIDANYSYRKA</sequence>
<dbReference type="GO" id="GO:0046872">
    <property type="term" value="F:metal ion binding"/>
    <property type="evidence" value="ECO:0007669"/>
    <property type="project" value="UniProtKB-KW"/>
</dbReference>
<keyword evidence="14" id="KW-1185">Reference proteome</keyword>
<comment type="catalytic activity">
    <reaction evidence="10">
        <text>L-arginine + 2-oxoglutarate + O2 = guanidine + L-glutamate 5-semialdehyde + succinate + CO2</text>
        <dbReference type="Rhea" id="RHEA:31535"/>
        <dbReference type="ChEBI" id="CHEBI:15379"/>
        <dbReference type="ChEBI" id="CHEBI:16526"/>
        <dbReference type="ChEBI" id="CHEBI:16810"/>
        <dbReference type="ChEBI" id="CHEBI:30031"/>
        <dbReference type="ChEBI" id="CHEBI:30087"/>
        <dbReference type="ChEBI" id="CHEBI:32682"/>
        <dbReference type="ChEBI" id="CHEBI:58066"/>
        <dbReference type="EC" id="1.14.20.7"/>
    </reaction>
</comment>
<keyword evidence="11" id="KW-0479">Metal-binding</keyword>
<dbReference type="PRINTS" id="PR00682">
    <property type="entry name" value="IPNSYNTHASE"/>
</dbReference>
<dbReference type="InterPro" id="IPR026992">
    <property type="entry name" value="DIOX_N"/>
</dbReference>
<evidence type="ECO:0000256" key="10">
    <source>
        <dbReference type="ARBA" id="ARBA00049359"/>
    </source>
</evidence>
<dbReference type="PANTHER" id="PTHR47990">
    <property type="entry name" value="2-OXOGLUTARATE (2OG) AND FE(II)-DEPENDENT OXYGENASE SUPERFAMILY PROTEIN-RELATED"/>
    <property type="match status" value="1"/>
</dbReference>
<dbReference type="RefSeq" id="WP_227323699.1">
    <property type="nucleotide sequence ID" value="NZ_JAESVB010000022.1"/>
</dbReference>
<evidence type="ECO:0000256" key="1">
    <source>
        <dbReference type="ARBA" id="ARBA00001954"/>
    </source>
</evidence>
<dbReference type="Proteomes" id="UP000708298">
    <property type="component" value="Unassembled WGS sequence"/>
</dbReference>
<reference evidence="13" key="2">
    <citation type="submission" date="2021-01" db="EMBL/GenBank/DDBJ databases">
        <authorList>
            <person name="Mieszkin S."/>
            <person name="Pouder E."/>
            <person name="Alain K."/>
        </authorList>
    </citation>
    <scope>NUCLEOTIDE SEQUENCE</scope>
    <source>
        <strain evidence="13">HW T2.11</strain>
    </source>
</reference>
<feature type="domain" description="Fe2OG dioxygenase" evidence="12">
    <location>
        <begin position="178"/>
        <end position="281"/>
    </location>
</feature>
<comment type="similarity">
    <text evidence="11">Belongs to the iron/ascorbate-dependent oxidoreductase family.</text>
</comment>
<dbReference type="InterPro" id="IPR027443">
    <property type="entry name" value="IPNS-like_sf"/>
</dbReference>
<accession>A0A964E1R8</accession>
<proteinExistence type="inferred from homology"/>
<dbReference type="EC" id="1.14.20.7" evidence="3"/>
<dbReference type="GO" id="GO:0102276">
    <property type="term" value="F:2-oxoglutarate oxygenase/decarboxylase (ethylene-forming) activity"/>
    <property type="evidence" value="ECO:0007669"/>
    <property type="project" value="UniProtKB-EC"/>
</dbReference>
<dbReference type="SUPFAM" id="SSF51197">
    <property type="entry name" value="Clavaminate synthase-like"/>
    <property type="match status" value="1"/>
</dbReference>
<evidence type="ECO:0000256" key="8">
    <source>
        <dbReference type="ARBA" id="ARBA00031282"/>
    </source>
</evidence>
<name>A0A964E1R8_9PROT</name>
<comment type="caution">
    <text evidence="13">The sequence shown here is derived from an EMBL/GenBank/DDBJ whole genome shotgun (WGS) entry which is preliminary data.</text>
</comment>
<evidence type="ECO:0000313" key="14">
    <source>
        <dbReference type="Proteomes" id="UP000708298"/>
    </source>
</evidence>
<evidence type="ECO:0000259" key="12">
    <source>
        <dbReference type="PROSITE" id="PS51471"/>
    </source>
</evidence>
<reference evidence="13" key="1">
    <citation type="journal article" date="2021" name="Microorganisms">
        <title>Acidisoma silvae sp. nov. and Acidisomacellulosilytica sp. nov., Two Acidophilic Bacteria Isolated from Decaying Wood, Hydrolyzing Cellulose and Producing Poly-3-hydroxybutyrate.</title>
        <authorList>
            <person name="Mieszkin S."/>
            <person name="Pouder E."/>
            <person name="Uroz S."/>
            <person name="Simon-Colin C."/>
            <person name="Alain K."/>
        </authorList>
    </citation>
    <scope>NUCLEOTIDE SEQUENCE</scope>
    <source>
        <strain evidence="13">HW T2.11</strain>
    </source>
</reference>
<gene>
    <name evidence="13" type="ORF">ASILVAE211_22915</name>
</gene>
<dbReference type="PROSITE" id="PS51471">
    <property type="entry name" value="FE2OG_OXY"/>
    <property type="match status" value="1"/>
</dbReference>
<evidence type="ECO:0000256" key="6">
    <source>
        <dbReference type="ARBA" id="ARBA00022666"/>
    </source>
</evidence>
<comment type="catalytic activity">
    <reaction evidence="9">
        <text>2-oxoglutarate + O2 + 2 H(+) = ethene + 3 CO2 + H2O</text>
        <dbReference type="Rhea" id="RHEA:31523"/>
        <dbReference type="ChEBI" id="CHEBI:15377"/>
        <dbReference type="ChEBI" id="CHEBI:15378"/>
        <dbReference type="ChEBI" id="CHEBI:15379"/>
        <dbReference type="ChEBI" id="CHEBI:16526"/>
        <dbReference type="ChEBI" id="CHEBI:16810"/>
        <dbReference type="ChEBI" id="CHEBI:18153"/>
        <dbReference type="EC" id="1.13.12.19"/>
    </reaction>
</comment>
<organism evidence="13 14">
    <name type="scientific">Acidisoma silvae</name>
    <dbReference type="NCBI Taxonomy" id="2802396"/>
    <lineage>
        <taxon>Bacteria</taxon>
        <taxon>Pseudomonadati</taxon>
        <taxon>Pseudomonadota</taxon>
        <taxon>Alphaproteobacteria</taxon>
        <taxon>Acetobacterales</taxon>
        <taxon>Acidocellaceae</taxon>
        <taxon>Acidisoma</taxon>
    </lineage>
</organism>
<dbReference type="InterPro" id="IPR044861">
    <property type="entry name" value="IPNS-like_FE2OG_OXY"/>
</dbReference>
<evidence type="ECO:0000313" key="13">
    <source>
        <dbReference type="EMBL" id="MCB8878058.1"/>
    </source>
</evidence>
<dbReference type="AlphaFoldDB" id="A0A964E1R8"/>
<evidence type="ECO:0000256" key="2">
    <source>
        <dbReference type="ARBA" id="ARBA00004767"/>
    </source>
</evidence>
<evidence type="ECO:0000256" key="7">
    <source>
        <dbReference type="ARBA" id="ARBA00031011"/>
    </source>
</evidence>
<evidence type="ECO:0000256" key="4">
    <source>
        <dbReference type="ARBA" id="ARBA00012531"/>
    </source>
</evidence>
<dbReference type="Gene3D" id="2.60.120.330">
    <property type="entry name" value="B-lactam Antibiotic, Isopenicillin N Synthase, Chain"/>
    <property type="match status" value="1"/>
</dbReference>
<protein>
    <recommendedName>
        <fullName evidence="5">2-oxoglutarate-dependent ethylene/succinate-forming enzyme</fullName>
        <ecNumber evidence="4">1.13.12.19</ecNumber>
        <ecNumber evidence="3">1.14.20.7</ecNumber>
    </recommendedName>
    <alternativeName>
        <fullName evidence="7">2-oxoglutarate dioxygenase (ethylene-forming)</fullName>
    </alternativeName>
    <alternativeName>
        <fullName evidence="8">2-oxoglutarate/L-arginine monooxygenase/decarboxylase (succinate-forming)</fullName>
    </alternativeName>
</protein>
<comment type="cofactor">
    <cofactor evidence="1">
        <name>Fe(2+)</name>
        <dbReference type="ChEBI" id="CHEBI:29033"/>
    </cofactor>
</comment>
<comment type="pathway">
    <text evidence="2">Alkene biosynthesis; ethylene biosynthesis via 2-oxoglutarate.</text>
</comment>
<dbReference type="Pfam" id="PF03171">
    <property type="entry name" value="2OG-FeII_Oxy"/>
    <property type="match status" value="1"/>
</dbReference>
<dbReference type="EMBL" id="JAESVB010000022">
    <property type="protein sequence ID" value="MCB8878058.1"/>
    <property type="molecule type" value="Genomic_DNA"/>
</dbReference>
<keyword evidence="6" id="KW-0266">Ethylene biosynthesis</keyword>
<dbReference type="GO" id="GO:0009693">
    <property type="term" value="P:ethylene biosynthetic process"/>
    <property type="evidence" value="ECO:0007669"/>
    <property type="project" value="UniProtKB-KW"/>
</dbReference>
<keyword evidence="11" id="KW-0560">Oxidoreductase</keyword>
<evidence type="ECO:0000256" key="9">
    <source>
        <dbReference type="ARBA" id="ARBA00047725"/>
    </source>
</evidence>